<dbReference type="AlphaFoldDB" id="A0A7M1SSK0"/>
<keyword evidence="2" id="KW-1185">Reference proteome</keyword>
<dbReference type="Pfam" id="PF13692">
    <property type="entry name" value="Glyco_trans_1_4"/>
    <property type="match status" value="1"/>
</dbReference>
<evidence type="ECO:0000313" key="1">
    <source>
        <dbReference type="EMBL" id="QOR69772.1"/>
    </source>
</evidence>
<dbReference type="KEGG" id="halt:IM660_14025"/>
<evidence type="ECO:0000313" key="2">
    <source>
        <dbReference type="Proteomes" id="UP000593758"/>
    </source>
</evidence>
<keyword evidence="1" id="KW-0808">Transferase</keyword>
<dbReference type="Gene3D" id="3.40.50.2000">
    <property type="entry name" value="Glycogen Phosphorylase B"/>
    <property type="match status" value="2"/>
</dbReference>
<accession>A0A7M1SSK0</accession>
<dbReference type="EMBL" id="CP063169">
    <property type="protein sequence ID" value="QOR69772.1"/>
    <property type="molecule type" value="Genomic_DNA"/>
</dbReference>
<reference evidence="1 2" key="1">
    <citation type="submission" date="2020-10" db="EMBL/GenBank/DDBJ databases">
        <title>Haloactinobacterium sp. RN3S43, a bacterium isolated from saline soil.</title>
        <authorList>
            <person name="Sun J.-Q."/>
        </authorList>
    </citation>
    <scope>NUCLEOTIDE SEQUENCE [LARGE SCALE GENOMIC DNA]</scope>
    <source>
        <strain evidence="1 2">RN3S43</strain>
    </source>
</reference>
<protein>
    <submittedName>
        <fullName evidence="1">Glycosyltransferase</fullName>
    </submittedName>
</protein>
<dbReference type="GO" id="GO:0016740">
    <property type="term" value="F:transferase activity"/>
    <property type="evidence" value="ECO:0007669"/>
    <property type="project" value="UniProtKB-KW"/>
</dbReference>
<gene>
    <name evidence="1" type="ORF">IM660_14025</name>
</gene>
<proteinExistence type="predicted"/>
<organism evidence="1 2">
    <name type="scientific">Ruania alkalisoli</name>
    <dbReference type="NCBI Taxonomy" id="2779775"/>
    <lineage>
        <taxon>Bacteria</taxon>
        <taxon>Bacillati</taxon>
        <taxon>Actinomycetota</taxon>
        <taxon>Actinomycetes</taxon>
        <taxon>Micrococcales</taxon>
        <taxon>Ruaniaceae</taxon>
        <taxon>Ruania</taxon>
    </lineage>
</organism>
<name>A0A7M1SSK0_9MICO</name>
<dbReference type="RefSeq" id="WP_193496395.1">
    <property type="nucleotide sequence ID" value="NZ_CP063169.1"/>
</dbReference>
<dbReference type="SUPFAM" id="SSF53756">
    <property type="entry name" value="UDP-Glycosyltransferase/glycogen phosphorylase"/>
    <property type="match status" value="1"/>
</dbReference>
<dbReference type="Proteomes" id="UP000593758">
    <property type="component" value="Chromosome"/>
</dbReference>
<sequence>MQRHLLYVAWGFPPCRGGGVYRALATANEFARAGWRVTVLTANRETFELYTGADESLEAEIDPRVEVVRIPFVWPAQEPDIRSYSRLRVHLPQLWSRCRSLLDQLPFPERGYGPWRRPLVAAAHRIHERDPVDLVVATANPYVTFAAATALHERGVPYALDFRDAWSLDVFSGRTVAGRRSRIGRVERRSVAGAIEVWFVNEPIRKWYATRYPEHSGRMHVVANGWDPGLVAGGTGHAAEARSGAPPTFGYLGTITRKVPLEVLVQGWALAKERGDLPSDARLRLAGYLGYFAGGDTDLRAVIARGADSDVEFVGAVPKRDVARFYDGVDVLVLALGAGAYVTSGKVFEYLAIGRPIVSVHAPQNAVADVLTGHPLWAPVDEVDAASVASALGVGWRFARSATPKQLARARDFGMRYRRDRQLVPRIRALREALAARSPS</sequence>